<dbReference type="Pfam" id="PF00665">
    <property type="entry name" value="rve"/>
    <property type="match status" value="1"/>
</dbReference>
<dbReference type="AlphaFoldDB" id="A0A6P4BT80"/>
<feature type="compositionally biased region" description="Basic and acidic residues" evidence="1">
    <location>
        <begin position="104"/>
        <end position="121"/>
    </location>
</feature>
<evidence type="ECO:0000259" key="2">
    <source>
        <dbReference type="PROSITE" id="PS50994"/>
    </source>
</evidence>
<proteinExistence type="predicted"/>
<accession>A0A6P4BT80</accession>
<reference evidence="4" key="1">
    <citation type="submission" date="2025-08" db="UniProtKB">
        <authorList>
            <consortium name="RefSeq"/>
        </authorList>
    </citation>
    <scope>IDENTIFICATION</scope>
    <source>
        <tissue evidence="4">Whole plant</tissue>
    </source>
</reference>
<dbReference type="GO" id="GO:0015074">
    <property type="term" value="P:DNA integration"/>
    <property type="evidence" value="ECO:0007669"/>
    <property type="project" value="InterPro"/>
</dbReference>
<evidence type="ECO:0000313" key="4">
    <source>
        <dbReference type="RefSeq" id="XP_015947503.1"/>
    </source>
</evidence>
<dbReference type="PROSITE" id="PS50994">
    <property type="entry name" value="INTEGRASE"/>
    <property type="match status" value="1"/>
</dbReference>
<evidence type="ECO:0000313" key="3">
    <source>
        <dbReference type="Proteomes" id="UP000515211"/>
    </source>
</evidence>
<dbReference type="SUPFAM" id="SSF53098">
    <property type="entry name" value="Ribonuclease H-like"/>
    <property type="match status" value="1"/>
</dbReference>
<evidence type="ECO:0000256" key="1">
    <source>
        <dbReference type="SAM" id="MobiDB-lite"/>
    </source>
</evidence>
<gene>
    <name evidence="4" type="primary">LOC107472494</name>
</gene>
<dbReference type="RefSeq" id="XP_015947503.1">
    <property type="nucleotide sequence ID" value="XM_016092017.1"/>
</dbReference>
<dbReference type="InterPro" id="IPR052160">
    <property type="entry name" value="Gypsy_RT_Integrase-like"/>
</dbReference>
<dbReference type="GO" id="GO:0003676">
    <property type="term" value="F:nucleic acid binding"/>
    <property type="evidence" value="ECO:0007669"/>
    <property type="project" value="InterPro"/>
</dbReference>
<feature type="domain" description="Integrase catalytic" evidence="2">
    <location>
        <begin position="343"/>
        <end position="510"/>
    </location>
</feature>
<dbReference type="InterPro" id="IPR001584">
    <property type="entry name" value="Integrase_cat-core"/>
</dbReference>
<name>A0A6P4BT80_ARADU</name>
<feature type="compositionally biased region" description="Basic and acidic residues" evidence="1">
    <location>
        <begin position="62"/>
        <end position="75"/>
    </location>
</feature>
<feature type="compositionally biased region" description="Polar residues" evidence="1">
    <location>
        <begin position="81"/>
        <end position="90"/>
    </location>
</feature>
<dbReference type="PANTHER" id="PTHR47266">
    <property type="entry name" value="ENDONUCLEASE-RELATED"/>
    <property type="match status" value="1"/>
</dbReference>
<feature type="region of interest" description="Disordered" evidence="1">
    <location>
        <begin position="1"/>
        <end position="131"/>
    </location>
</feature>
<dbReference type="InterPro" id="IPR012337">
    <property type="entry name" value="RNaseH-like_sf"/>
</dbReference>
<dbReference type="GeneID" id="107472494"/>
<sequence length="606" mass="69204">MTAKNQEASIKNMERQIGQLSKHFATERPSSSLPSDTIPNPKEECKVIQLRSGRTLVSNNDTTRKQVESSKKPTNAEEANDQNMVPNKNTENSKGEEDQPISTQKKEEEAIQGQQKKEKDLNPPLPYPQRFNKETKDQHFRKFLETFKKLEINIPLAEALEQMPLYAKFLKELINKKRSWLEKETILLIEECSAVLQKGIPPKLKDPGSFVVACTIGNMTLDKALCDLGASINLMPLSMMRKLAIEELKPTRMSLVMADRSIKTPNGIVENLLVKIGEFIFPADFLMVDTLAQKEQLQRYCRVASIGQLSSRMPGSMFTIFKDAREFVHQCNECQRTGGLTRRNEMPQNFVLEVELFDLWGIDFMGPFPPSYSFRYILVAVEYVSKWVEAIATTTCDAQIVLQFLKKHIFTRYGVPKGLVSDGGSHFCNKQMEKLLHKYGVIHKVATPYHPQTNGQTELANRELKKILEKIVGSSRKDWARKLEDALWAYRTAFKTPIGKSPFQLLYGKSCHLPVELEHKAFWATKLLNLDSEAAGEKMLLQLNELDEFRLEAYESAKIYKEKAKRSIELLDEVTKSQFTANGHRAKLYLGGHWDKEKEVQSLQPP</sequence>
<protein>
    <submittedName>
        <fullName evidence="4">Uncharacterized protein LOC107472494</fullName>
    </submittedName>
</protein>
<dbReference type="CDD" id="cd00303">
    <property type="entry name" value="retropepsin_like"/>
    <property type="match status" value="1"/>
</dbReference>
<dbReference type="Gene3D" id="3.30.420.10">
    <property type="entry name" value="Ribonuclease H-like superfamily/Ribonuclease H"/>
    <property type="match status" value="1"/>
</dbReference>
<dbReference type="InterPro" id="IPR036397">
    <property type="entry name" value="RNaseH_sf"/>
</dbReference>
<dbReference type="OrthoDB" id="1435444at2759"/>
<feature type="compositionally biased region" description="Polar residues" evidence="1">
    <location>
        <begin position="28"/>
        <end position="38"/>
    </location>
</feature>
<organism evidence="3 4">
    <name type="scientific">Arachis duranensis</name>
    <name type="common">Wild peanut</name>
    <dbReference type="NCBI Taxonomy" id="130453"/>
    <lineage>
        <taxon>Eukaryota</taxon>
        <taxon>Viridiplantae</taxon>
        <taxon>Streptophyta</taxon>
        <taxon>Embryophyta</taxon>
        <taxon>Tracheophyta</taxon>
        <taxon>Spermatophyta</taxon>
        <taxon>Magnoliopsida</taxon>
        <taxon>eudicotyledons</taxon>
        <taxon>Gunneridae</taxon>
        <taxon>Pentapetalae</taxon>
        <taxon>rosids</taxon>
        <taxon>fabids</taxon>
        <taxon>Fabales</taxon>
        <taxon>Fabaceae</taxon>
        <taxon>Papilionoideae</taxon>
        <taxon>50 kb inversion clade</taxon>
        <taxon>dalbergioids sensu lato</taxon>
        <taxon>Dalbergieae</taxon>
        <taxon>Pterocarpus clade</taxon>
        <taxon>Arachis</taxon>
    </lineage>
</organism>
<dbReference type="KEGG" id="adu:107472494"/>
<dbReference type="Proteomes" id="UP000515211">
    <property type="component" value="Unplaced"/>
</dbReference>
<dbReference type="Gene3D" id="2.40.70.10">
    <property type="entry name" value="Acid Proteases"/>
    <property type="match status" value="1"/>
</dbReference>
<dbReference type="InterPro" id="IPR021109">
    <property type="entry name" value="Peptidase_aspartic_dom_sf"/>
</dbReference>
<keyword evidence="3" id="KW-1185">Reference proteome</keyword>